<dbReference type="Proteomes" id="UP001591681">
    <property type="component" value="Unassembled WGS sequence"/>
</dbReference>
<sequence>MCQTLRQKHSLTVRRDDVMRLMREMDPSGLQNRTRRLFTRRTYHSMGPNEVWHVDGYDKLKPFGVAISGCIDGFSRKCGKSNSDPSIIAHNYMECVVQHGIVPKRLRTDCGTENGVMAALHCTLRSEHMAEFAGARSHMFGASKSNQRIESWWSYFRKQRGQFWMNLFGDMREKHLFNGSPEHKCLLQYCFLDVLQKDLDQYKQLWNSHTIRPSRQSQCPSGKPEAMYHVPHRFNGENCGLTVYAQTLSQVYSFIPPPTPGTDEDNEEYTLLQRQGGLSTPLQWESAVENYITLKDMAHL</sequence>
<protein>
    <recommendedName>
        <fullName evidence="1">Integrase core domain-containing protein</fullName>
    </recommendedName>
</protein>
<dbReference type="PANTHER" id="PTHR46791">
    <property type="entry name" value="EXPRESSED PROTEIN"/>
    <property type="match status" value="1"/>
</dbReference>
<evidence type="ECO:0000313" key="2">
    <source>
        <dbReference type="EMBL" id="KAL2095580.1"/>
    </source>
</evidence>
<keyword evidence="3" id="KW-1185">Reference proteome</keyword>
<proteinExistence type="predicted"/>
<evidence type="ECO:0000259" key="1">
    <source>
        <dbReference type="Pfam" id="PF24764"/>
    </source>
</evidence>
<dbReference type="AlphaFoldDB" id="A0ABD1K8V9"/>
<feature type="domain" description="Integrase core" evidence="1">
    <location>
        <begin position="43"/>
        <end position="216"/>
    </location>
</feature>
<organism evidence="2 3">
    <name type="scientific">Coilia grayii</name>
    <name type="common">Gray's grenadier anchovy</name>
    <dbReference type="NCBI Taxonomy" id="363190"/>
    <lineage>
        <taxon>Eukaryota</taxon>
        <taxon>Metazoa</taxon>
        <taxon>Chordata</taxon>
        <taxon>Craniata</taxon>
        <taxon>Vertebrata</taxon>
        <taxon>Euteleostomi</taxon>
        <taxon>Actinopterygii</taxon>
        <taxon>Neopterygii</taxon>
        <taxon>Teleostei</taxon>
        <taxon>Clupei</taxon>
        <taxon>Clupeiformes</taxon>
        <taxon>Clupeoidei</taxon>
        <taxon>Engraulidae</taxon>
        <taxon>Coilinae</taxon>
        <taxon>Coilia</taxon>
    </lineage>
</organism>
<gene>
    <name evidence="2" type="ORF">ACEWY4_007728</name>
</gene>
<reference evidence="2 3" key="1">
    <citation type="submission" date="2024-09" db="EMBL/GenBank/DDBJ databases">
        <title>A chromosome-level genome assembly of Gray's grenadier anchovy, Coilia grayii.</title>
        <authorList>
            <person name="Fu Z."/>
        </authorList>
    </citation>
    <scope>NUCLEOTIDE SEQUENCE [LARGE SCALE GENOMIC DNA]</scope>
    <source>
        <strain evidence="2">G4</strain>
        <tissue evidence="2">Muscle</tissue>
    </source>
</reference>
<dbReference type="InterPro" id="IPR058913">
    <property type="entry name" value="Integrase_dom_put"/>
</dbReference>
<name>A0ABD1K8V9_9TELE</name>
<dbReference type="EMBL" id="JBHFQA010000007">
    <property type="protein sequence ID" value="KAL2095580.1"/>
    <property type="molecule type" value="Genomic_DNA"/>
</dbReference>
<evidence type="ECO:0000313" key="3">
    <source>
        <dbReference type="Proteomes" id="UP001591681"/>
    </source>
</evidence>
<dbReference type="PANTHER" id="PTHR46791:SF12">
    <property type="match status" value="1"/>
</dbReference>
<dbReference type="Pfam" id="PF24764">
    <property type="entry name" value="rva_4"/>
    <property type="match status" value="1"/>
</dbReference>
<comment type="caution">
    <text evidence="2">The sequence shown here is derived from an EMBL/GenBank/DDBJ whole genome shotgun (WGS) entry which is preliminary data.</text>
</comment>
<accession>A0ABD1K8V9</accession>